<accession>A0A511YSR9</accession>
<protein>
    <recommendedName>
        <fullName evidence="1">Lantibiotic dehydratase N-terminal domain-containing protein</fullName>
    </recommendedName>
</protein>
<reference evidence="2 3" key="1">
    <citation type="submission" date="2019-07" db="EMBL/GenBank/DDBJ databases">
        <title>Whole genome shotgun sequence of Chryseobacterium hagamense NBRC 105253.</title>
        <authorList>
            <person name="Hosoyama A."/>
            <person name="Uohara A."/>
            <person name="Ohji S."/>
            <person name="Ichikawa N."/>
        </authorList>
    </citation>
    <scope>NUCLEOTIDE SEQUENCE [LARGE SCALE GENOMIC DNA]</scope>
    <source>
        <strain evidence="2 3">NBRC 105253</strain>
    </source>
</reference>
<dbReference type="Pfam" id="PF04738">
    <property type="entry name" value="Lant_dehydr_N"/>
    <property type="match status" value="1"/>
</dbReference>
<dbReference type="AlphaFoldDB" id="A0A511YSR9"/>
<evidence type="ECO:0000313" key="2">
    <source>
        <dbReference type="EMBL" id="GEN78222.1"/>
    </source>
</evidence>
<feature type="domain" description="Lantibiotic dehydratase N-terminal" evidence="1">
    <location>
        <begin position="2"/>
        <end position="340"/>
    </location>
</feature>
<comment type="caution">
    <text evidence="2">The sequence shown here is derived from an EMBL/GenBank/DDBJ whole genome shotgun (WGS) entry which is preliminary data.</text>
</comment>
<keyword evidence="3" id="KW-1185">Reference proteome</keyword>
<evidence type="ECO:0000313" key="3">
    <source>
        <dbReference type="Proteomes" id="UP000321863"/>
    </source>
</evidence>
<dbReference type="EMBL" id="BJYJ01000062">
    <property type="protein sequence ID" value="GEN78222.1"/>
    <property type="molecule type" value="Genomic_DNA"/>
</dbReference>
<dbReference type="InterPro" id="IPR006827">
    <property type="entry name" value="Lant_deHydtase_N"/>
</dbReference>
<name>A0A511YSR9_9FLAO</name>
<gene>
    <name evidence="2" type="ORF">CHA01nite_39620</name>
</gene>
<proteinExistence type="predicted"/>
<dbReference type="Proteomes" id="UP000321863">
    <property type="component" value="Unassembled WGS sequence"/>
</dbReference>
<evidence type="ECO:0000259" key="1">
    <source>
        <dbReference type="Pfam" id="PF04738"/>
    </source>
</evidence>
<sequence>MNKFKKAFSERFNEEEVSLLYALDTEIGIGYRQDLMAKGIHSYLDDFKFSPLNKPLEFQIKINSVQYLLNRKLQNAQLENTTVIKLIEEDLNGYVENWENLPDTISFMSEIVLENEKEKLIIQGGKRSSAANLLARFCSEKSEIQKIAKKITEKELELNSDYILAEILHLPEARIGNIIRRPTLRSYEIPYLAQSVLPNENQIQADDLYISLKNDRIILRSRKLNKEIKPYLTNAHNYASNSLPVYHFLCDLYSQNIRSGLQFDWGDLKHLYIFFPRIEYENIIFSKAQWKIDSNEIPQVNDREKFLIQFKNWRKKRRIPQWIQWTRNDHALTLNLKNYDMIDMFIQITKKEKSIIVEEFLHNENDDFKREFIFLLYKVK</sequence>
<organism evidence="2 3">
    <name type="scientific">Chryseobacterium hagamense</name>
    <dbReference type="NCBI Taxonomy" id="395935"/>
    <lineage>
        <taxon>Bacteria</taxon>
        <taxon>Pseudomonadati</taxon>
        <taxon>Bacteroidota</taxon>
        <taxon>Flavobacteriia</taxon>
        <taxon>Flavobacteriales</taxon>
        <taxon>Weeksellaceae</taxon>
        <taxon>Chryseobacterium group</taxon>
        <taxon>Chryseobacterium</taxon>
    </lineage>
</organism>